<evidence type="ECO:0000313" key="3">
    <source>
        <dbReference type="EMBL" id="ABB39195.1"/>
    </source>
</evidence>
<dbReference type="EMBL" id="CP000112">
    <property type="protein sequence ID" value="ABB39195.1"/>
    <property type="molecule type" value="Genomic_DNA"/>
</dbReference>
<dbReference type="eggNOG" id="COG5616">
    <property type="taxonomic scope" value="Bacteria"/>
</dbReference>
<name>Q30YQ1_OLEA2</name>
<dbReference type="KEGG" id="dde:Dde_2398"/>
<keyword evidence="4" id="KW-1185">Reference proteome</keyword>
<feature type="domain" description="FlgO" evidence="2">
    <location>
        <begin position="69"/>
        <end position="197"/>
    </location>
</feature>
<dbReference type="HOGENOM" id="CLU_1092920_0_0_7"/>
<dbReference type="Pfam" id="PF17680">
    <property type="entry name" value="FlgO"/>
    <property type="match status" value="1"/>
</dbReference>
<feature type="chain" id="PRO_5004219638" description="FlgO domain-containing protein" evidence="1">
    <location>
        <begin position="37"/>
        <end position="254"/>
    </location>
</feature>
<dbReference type="STRING" id="207559.Dde_2398"/>
<protein>
    <recommendedName>
        <fullName evidence="2">FlgO domain-containing protein</fullName>
    </recommendedName>
</protein>
<gene>
    <name evidence="3" type="ordered locus">Dde_2398</name>
</gene>
<reference evidence="3 4" key="1">
    <citation type="journal article" date="2011" name="J. Bacteriol.">
        <title>Complete genome sequence and updated annotation of Desulfovibrio alaskensis G20.</title>
        <authorList>
            <person name="Hauser L.J."/>
            <person name="Land M.L."/>
            <person name="Brown S.D."/>
            <person name="Larimer F."/>
            <person name="Keller K.L."/>
            <person name="Rapp-Giles B.J."/>
            <person name="Price M.N."/>
            <person name="Lin M."/>
            <person name="Bruce D.C."/>
            <person name="Detter J.C."/>
            <person name="Tapia R."/>
            <person name="Han C.S."/>
            <person name="Goodwin L.A."/>
            <person name="Cheng J.F."/>
            <person name="Pitluck S."/>
            <person name="Copeland A."/>
            <person name="Lucas S."/>
            <person name="Nolan M."/>
            <person name="Lapidus A.L."/>
            <person name="Palumbo A.V."/>
            <person name="Wall J.D."/>
        </authorList>
    </citation>
    <scope>NUCLEOTIDE SEQUENCE [LARGE SCALE GENOMIC DNA]</scope>
    <source>
        <strain evidence="4">ATCC BAA 1058 / DSM 17464 / G20</strain>
    </source>
</reference>
<feature type="signal peptide" evidence="1">
    <location>
        <begin position="1"/>
        <end position="36"/>
    </location>
</feature>
<dbReference type="Proteomes" id="UP000002710">
    <property type="component" value="Chromosome"/>
</dbReference>
<proteinExistence type="predicted"/>
<evidence type="ECO:0000256" key="1">
    <source>
        <dbReference type="SAM" id="SignalP"/>
    </source>
</evidence>
<evidence type="ECO:0000259" key="2">
    <source>
        <dbReference type="Pfam" id="PF17680"/>
    </source>
</evidence>
<evidence type="ECO:0000313" key="4">
    <source>
        <dbReference type="Proteomes" id="UP000002710"/>
    </source>
</evidence>
<accession>Q30YQ1</accession>
<dbReference type="InterPro" id="IPR041215">
    <property type="entry name" value="FlgO_dom"/>
</dbReference>
<sequence>MREHAMVFGQEGMKVLTAAVATALLLCALVHSPVRAAVNGAATRMPEYRDSAAGQAESESFLTRADFAAADALHAALARRLSTRSPVLVASLVELNDFGQTSTFGRLVSQQVASRLGQHGYRVMDVRLGAELVSRRHEGEFMMTRETAKMLETRYAAQAVLLGNYVVARGEVFVSLRVLRLDDRSIVAAHEFSVPNTGAVRALLSTPKPFDSGLWSRYAQRHRVFAPGESAVPEVPVQREEAGDTVTGGFAPFK</sequence>
<keyword evidence="1" id="KW-0732">Signal</keyword>
<organism evidence="3 4">
    <name type="scientific">Oleidesulfovibrio alaskensis (strain ATCC BAA-1058 / DSM 17464 / G20)</name>
    <name type="common">Desulfovibrio alaskensis</name>
    <dbReference type="NCBI Taxonomy" id="207559"/>
    <lineage>
        <taxon>Bacteria</taxon>
        <taxon>Pseudomonadati</taxon>
        <taxon>Thermodesulfobacteriota</taxon>
        <taxon>Desulfovibrionia</taxon>
        <taxon>Desulfovibrionales</taxon>
        <taxon>Desulfovibrionaceae</taxon>
        <taxon>Oleidesulfovibrio</taxon>
    </lineage>
</organism>
<dbReference type="AlphaFoldDB" id="Q30YQ1"/>